<dbReference type="ExpressionAtlas" id="M8CMZ4">
    <property type="expression patterns" value="baseline"/>
</dbReference>
<dbReference type="PANTHER" id="PTHR31264">
    <property type="entry name" value="OS07G0554500 PROTEIN-RELATED"/>
    <property type="match status" value="1"/>
</dbReference>
<reference evidence="2" key="1">
    <citation type="submission" date="2015-06" db="UniProtKB">
        <authorList>
            <consortium name="EnsemblPlants"/>
        </authorList>
    </citation>
    <scope>IDENTIFICATION</scope>
</reference>
<feature type="compositionally biased region" description="Basic and acidic residues" evidence="1">
    <location>
        <begin position="453"/>
        <end position="475"/>
    </location>
</feature>
<protein>
    <submittedName>
        <fullName evidence="2">Uncharacterized protein</fullName>
    </submittedName>
</protein>
<evidence type="ECO:0000256" key="1">
    <source>
        <dbReference type="SAM" id="MobiDB-lite"/>
    </source>
</evidence>
<accession>M8CMZ4</accession>
<dbReference type="PANTHER" id="PTHR31264:SF10">
    <property type="entry name" value="GENOME ASSEMBLY, CHROMOSOME: II"/>
    <property type="match status" value="1"/>
</dbReference>
<name>M8CMZ4_AEGTA</name>
<feature type="compositionally biased region" description="Basic and acidic residues" evidence="1">
    <location>
        <begin position="404"/>
        <end position="420"/>
    </location>
</feature>
<proteinExistence type="predicted"/>
<dbReference type="AlphaFoldDB" id="M8CMZ4"/>
<feature type="region of interest" description="Disordered" evidence="1">
    <location>
        <begin position="388"/>
        <end position="422"/>
    </location>
</feature>
<organism evidence="2">
    <name type="scientific">Aegilops tauschii</name>
    <name type="common">Tausch's goatgrass</name>
    <name type="synonym">Aegilops squarrosa</name>
    <dbReference type="NCBI Taxonomy" id="37682"/>
    <lineage>
        <taxon>Eukaryota</taxon>
        <taxon>Viridiplantae</taxon>
        <taxon>Streptophyta</taxon>
        <taxon>Embryophyta</taxon>
        <taxon>Tracheophyta</taxon>
        <taxon>Spermatophyta</taxon>
        <taxon>Magnoliopsida</taxon>
        <taxon>Liliopsida</taxon>
        <taxon>Poales</taxon>
        <taxon>Poaceae</taxon>
        <taxon>BOP clade</taxon>
        <taxon>Pooideae</taxon>
        <taxon>Triticodae</taxon>
        <taxon>Triticeae</taxon>
        <taxon>Triticinae</taxon>
        <taxon>Aegilops</taxon>
    </lineage>
</organism>
<feature type="region of interest" description="Disordered" evidence="1">
    <location>
        <begin position="453"/>
        <end position="479"/>
    </location>
</feature>
<sequence length="607" mass="69038">MAGSGYITEVRWHVRDLRDGRVLLSGVPEGSKFCCRDLARDLAVCDPLYRRYTLLPAIPDDLAALAQQSDMGHFEPFLAPPAAEDEEGISFRVICLARCTARLVLLIFSSGSGDGQWRAVTLDNWVSLLAGLDNPAPVIKPESSLWPRMRHYAHGYFCWAFYPANKNKLIMLDTRSMDFSAVNLPPRTRNTQVAILEAGEGRLGLFINEYLTPELRYAVLQNDGGGANQWLSQGRFSLPVNYRYMLVGVAGGYLLIQWIPEPGYCRDPSAEVIDSEVLTLDLRTLQLEWFLTSQFSNIGSHLFAGFPPSLSPPSLQHATCFEVILRYFALYLASYRAATSSIEQQLRAQVERVAHNEEHADHEHQQYPRRHYPPLDLTWDLLPAAGRLQKDQRQRPAVQRRQRQQVDRREVEVDDRRELEQPVGARPRHLRADGDYGHRARHLLRRLREVEERLPEPVEHRPAQRPELAHGEDGGLGRVPWVHARGPVVGRELHADAPRPGDARVRHAGEVEAPVLGTAARAYDMILVHYFENREKLNFLVGRRSLDFVEPPVRMASLCQGEAKRMVVDQLQAKRNDKAYMVELVVKNSHIIVKNQAWFKSKENGMM</sequence>
<evidence type="ECO:0000313" key="2">
    <source>
        <dbReference type="EnsemblPlants" id="EMT28817"/>
    </source>
</evidence>
<dbReference type="EnsemblPlants" id="EMT28817">
    <property type="protein sequence ID" value="EMT28817"/>
    <property type="gene ID" value="F775_00525"/>
</dbReference>